<name>A0ABN7WLW6_GIGMA</name>
<proteinExistence type="predicted"/>
<evidence type="ECO:0000313" key="1">
    <source>
        <dbReference type="EMBL" id="CAG8835559.1"/>
    </source>
</evidence>
<feature type="non-terminal residue" evidence="1">
    <location>
        <position position="106"/>
    </location>
</feature>
<dbReference type="PANTHER" id="PTHR46954:SF1">
    <property type="entry name" value="C2H2-TYPE DOMAIN-CONTAINING PROTEIN"/>
    <property type="match status" value="1"/>
</dbReference>
<protein>
    <submittedName>
        <fullName evidence="1">27447_t:CDS:1</fullName>
    </submittedName>
</protein>
<reference evidence="1 2" key="1">
    <citation type="submission" date="2021-06" db="EMBL/GenBank/DDBJ databases">
        <authorList>
            <person name="Kallberg Y."/>
            <person name="Tangrot J."/>
            <person name="Rosling A."/>
        </authorList>
    </citation>
    <scope>NUCLEOTIDE SEQUENCE [LARGE SCALE GENOMIC DNA]</scope>
    <source>
        <strain evidence="1 2">120-4 pot B 10/14</strain>
    </source>
</reference>
<gene>
    <name evidence="1" type="ORF">GMARGA_LOCUS32632</name>
</gene>
<dbReference type="PANTHER" id="PTHR46954">
    <property type="entry name" value="C2H2-TYPE DOMAIN-CONTAINING PROTEIN"/>
    <property type="match status" value="1"/>
</dbReference>
<comment type="caution">
    <text evidence="1">The sequence shown here is derived from an EMBL/GenBank/DDBJ whole genome shotgun (WGS) entry which is preliminary data.</text>
</comment>
<sequence length="106" mass="11917">MTGISSSTHIADILSLSENPDLDQALKIENEFKLILVLLVNSGPDKNPRYLKNIEEYSYNLVERSMSTLSEKLGEIVLSVDHFGSHFDTMGNITDSNLELHNFNYA</sequence>
<evidence type="ECO:0000313" key="2">
    <source>
        <dbReference type="Proteomes" id="UP000789901"/>
    </source>
</evidence>
<accession>A0ABN7WLW6</accession>
<dbReference type="EMBL" id="CAJVQB010051713">
    <property type="protein sequence ID" value="CAG8835559.1"/>
    <property type="molecule type" value="Genomic_DNA"/>
</dbReference>
<dbReference type="Proteomes" id="UP000789901">
    <property type="component" value="Unassembled WGS sequence"/>
</dbReference>
<keyword evidence="2" id="KW-1185">Reference proteome</keyword>
<organism evidence="1 2">
    <name type="scientific">Gigaspora margarita</name>
    <dbReference type="NCBI Taxonomy" id="4874"/>
    <lineage>
        <taxon>Eukaryota</taxon>
        <taxon>Fungi</taxon>
        <taxon>Fungi incertae sedis</taxon>
        <taxon>Mucoromycota</taxon>
        <taxon>Glomeromycotina</taxon>
        <taxon>Glomeromycetes</taxon>
        <taxon>Diversisporales</taxon>
        <taxon>Gigasporaceae</taxon>
        <taxon>Gigaspora</taxon>
    </lineage>
</organism>